<dbReference type="AlphaFoldDB" id="A0A6U3ZS49"/>
<evidence type="ECO:0000256" key="2">
    <source>
        <dbReference type="SAM" id="SignalP"/>
    </source>
</evidence>
<accession>A0A6U3ZS49</accession>
<feature type="compositionally biased region" description="Low complexity" evidence="1">
    <location>
        <begin position="54"/>
        <end position="64"/>
    </location>
</feature>
<evidence type="ECO:0000256" key="1">
    <source>
        <dbReference type="SAM" id="MobiDB-lite"/>
    </source>
</evidence>
<proteinExistence type="predicted"/>
<reference evidence="3" key="1">
    <citation type="submission" date="2021-01" db="EMBL/GenBank/DDBJ databases">
        <authorList>
            <person name="Corre E."/>
            <person name="Pelletier E."/>
            <person name="Niang G."/>
            <person name="Scheremetjew M."/>
            <person name="Finn R."/>
            <person name="Kale V."/>
            <person name="Holt S."/>
            <person name="Cochrane G."/>
            <person name="Meng A."/>
            <person name="Brown T."/>
            <person name="Cohen L."/>
        </authorList>
    </citation>
    <scope>NUCLEOTIDE SEQUENCE</scope>
    <source>
        <strain evidence="3">Pop2</strain>
    </source>
</reference>
<protein>
    <submittedName>
        <fullName evidence="3">Uncharacterized protein</fullName>
    </submittedName>
</protein>
<organism evidence="3">
    <name type="scientific">Ditylum brightwellii</name>
    <dbReference type="NCBI Taxonomy" id="49249"/>
    <lineage>
        <taxon>Eukaryota</taxon>
        <taxon>Sar</taxon>
        <taxon>Stramenopiles</taxon>
        <taxon>Ochrophyta</taxon>
        <taxon>Bacillariophyta</taxon>
        <taxon>Mediophyceae</taxon>
        <taxon>Lithodesmiophycidae</taxon>
        <taxon>Lithodesmiales</taxon>
        <taxon>Lithodesmiaceae</taxon>
        <taxon>Ditylum</taxon>
    </lineage>
</organism>
<feature type="chain" id="PRO_5030160283" evidence="2">
    <location>
        <begin position="17"/>
        <end position="206"/>
    </location>
</feature>
<name>A0A6U3ZS49_9STRA</name>
<feature type="signal peptide" evidence="2">
    <location>
        <begin position="1"/>
        <end position="16"/>
    </location>
</feature>
<evidence type="ECO:0000313" key="3">
    <source>
        <dbReference type="EMBL" id="CAD9324626.1"/>
    </source>
</evidence>
<sequence length="206" mass="21747">MISFVIFLTWASAVSSAFIASERHSINPPKIADWRKTVKLDASYLDGLGGGGSPSAPKPGAYSPFKKNPSKPASDVQPYINEAKNAAAQAIGHVLEAKAASEEALEWADVAKASNGGGAIVQVTSEPPEIVADGLSLMRPNGSIMHGEDDPTVPGSLALRTPLGRDYIVEVGPQCLNFRESFAPYPKGHSMTGRGSFDSFSQTFVK</sequence>
<gene>
    <name evidence="3" type="ORF">DBRI1063_LOCUS8170</name>
</gene>
<feature type="region of interest" description="Disordered" evidence="1">
    <location>
        <begin position="50"/>
        <end position="75"/>
    </location>
</feature>
<dbReference type="EMBL" id="HBGN01012792">
    <property type="protein sequence ID" value="CAD9324626.1"/>
    <property type="molecule type" value="Transcribed_RNA"/>
</dbReference>
<keyword evidence="2" id="KW-0732">Signal</keyword>